<organism evidence="3 4">
    <name type="scientific">Photinus pyralis</name>
    <name type="common">Common eastern firefly</name>
    <name type="synonym">Lampyris pyralis</name>
    <dbReference type="NCBI Taxonomy" id="7054"/>
    <lineage>
        <taxon>Eukaryota</taxon>
        <taxon>Metazoa</taxon>
        <taxon>Ecdysozoa</taxon>
        <taxon>Arthropoda</taxon>
        <taxon>Hexapoda</taxon>
        <taxon>Insecta</taxon>
        <taxon>Pterygota</taxon>
        <taxon>Neoptera</taxon>
        <taxon>Endopterygota</taxon>
        <taxon>Coleoptera</taxon>
        <taxon>Polyphaga</taxon>
        <taxon>Elateriformia</taxon>
        <taxon>Elateroidea</taxon>
        <taxon>Lampyridae</taxon>
        <taxon>Lampyrinae</taxon>
        <taxon>Photinus</taxon>
    </lineage>
</organism>
<evidence type="ECO:0008006" key="5">
    <source>
        <dbReference type="Google" id="ProtNLM"/>
    </source>
</evidence>
<evidence type="ECO:0000313" key="3">
    <source>
        <dbReference type="EMBL" id="KAB0803529.1"/>
    </source>
</evidence>
<keyword evidence="4" id="KW-1185">Reference proteome</keyword>
<dbReference type="EMBL" id="VVIM01000001">
    <property type="protein sequence ID" value="KAB0803529.1"/>
    <property type="molecule type" value="Genomic_DNA"/>
</dbReference>
<evidence type="ECO:0000313" key="4">
    <source>
        <dbReference type="Proteomes" id="UP000327044"/>
    </source>
</evidence>
<dbReference type="GO" id="GO:0030020">
    <property type="term" value="F:extracellular matrix structural constituent conferring tensile strength"/>
    <property type="evidence" value="ECO:0007669"/>
    <property type="project" value="TreeGrafter"/>
</dbReference>
<dbReference type="InterPro" id="IPR050149">
    <property type="entry name" value="Collagen_superfamily"/>
</dbReference>
<name>A0A5N4B1Q2_PHOPY</name>
<proteinExistence type="predicted"/>
<accession>A0A5N4B1Q2</accession>
<evidence type="ECO:0000256" key="1">
    <source>
        <dbReference type="SAM" id="MobiDB-lite"/>
    </source>
</evidence>
<reference evidence="3 4" key="1">
    <citation type="journal article" date="2018" name="Elife">
        <title>Firefly genomes illuminate parallel origins of bioluminescence in beetles.</title>
        <authorList>
            <person name="Fallon T.R."/>
            <person name="Lower S.E."/>
            <person name="Chang C.H."/>
            <person name="Bessho-Uehara M."/>
            <person name="Martin G.J."/>
            <person name="Bewick A.J."/>
            <person name="Behringer M."/>
            <person name="Debat H.J."/>
            <person name="Wong I."/>
            <person name="Day J.C."/>
            <person name="Suvorov A."/>
            <person name="Silva C.J."/>
            <person name="Stanger-Hall K.F."/>
            <person name="Hall D.W."/>
            <person name="Schmitz R.J."/>
            <person name="Nelson D.R."/>
            <person name="Lewis S.M."/>
            <person name="Shigenobu S."/>
            <person name="Bybee S.M."/>
            <person name="Larracuente A.M."/>
            <person name="Oba Y."/>
            <person name="Weng J.K."/>
        </authorList>
    </citation>
    <scope>NUCLEOTIDE SEQUENCE [LARGE SCALE GENOMIC DNA]</scope>
    <source>
        <strain evidence="3">1611_PpyrPB1</strain>
        <tissue evidence="3">Whole body</tissue>
    </source>
</reference>
<dbReference type="InParanoid" id="A0A5N4B1Q2"/>
<feature type="compositionally biased region" description="Pro residues" evidence="1">
    <location>
        <begin position="102"/>
        <end position="114"/>
    </location>
</feature>
<protein>
    <recommendedName>
        <fullName evidence="5">Nematode cuticle collagen N-terminal domain-containing protein</fullName>
    </recommendedName>
</protein>
<keyword evidence="2" id="KW-1133">Transmembrane helix</keyword>
<dbReference type="Proteomes" id="UP000327044">
    <property type="component" value="Unassembled WGS sequence"/>
</dbReference>
<keyword evidence="2" id="KW-0812">Transmembrane</keyword>
<dbReference type="GO" id="GO:0031012">
    <property type="term" value="C:extracellular matrix"/>
    <property type="evidence" value="ECO:0007669"/>
    <property type="project" value="TreeGrafter"/>
</dbReference>
<feature type="region of interest" description="Disordered" evidence="1">
    <location>
        <begin position="97"/>
        <end position="161"/>
    </location>
</feature>
<gene>
    <name evidence="3" type="ORF">PPYR_00499</name>
</gene>
<dbReference type="PANTHER" id="PTHR24023">
    <property type="entry name" value="COLLAGEN ALPHA"/>
    <property type="match status" value="1"/>
</dbReference>
<dbReference type="GO" id="GO:0005615">
    <property type="term" value="C:extracellular space"/>
    <property type="evidence" value="ECO:0007669"/>
    <property type="project" value="TreeGrafter"/>
</dbReference>
<dbReference type="PANTHER" id="PTHR24023:SF1112">
    <property type="entry name" value="COL_CUTICLE_N DOMAIN-CONTAINING PROTEIN-RELATED"/>
    <property type="match status" value="1"/>
</dbReference>
<sequence>MLDVRHEKPITPKTIMMTVLLVGSLILVQVSIAIYTYRMLKTEIEIEINRQVRLGHNAIVEDVGEIELKNVDEQLFVEADIFNRRKRSDDVCKTIEENCPIRGPPGVPGVPGVPGPAGYPGRPGPPGERGPLGVPGAIGRPGVSGAPGRPGLMGPPGPPGR</sequence>
<dbReference type="GO" id="GO:0030198">
    <property type="term" value="P:extracellular matrix organization"/>
    <property type="evidence" value="ECO:0007669"/>
    <property type="project" value="TreeGrafter"/>
</dbReference>
<dbReference type="Pfam" id="PF01391">
    <property type="entry name" value="Collagen"/>
    <property type="match status" value="1"/>
</dbReference>
<dbReference type="InterPro" id="IPR008160">
    <property type="entry name" value="Collagen"/>
</dbReference>
<keyword evidence="2" id="KW-0472">Membrane</keyword>
<comment type="caution">
    <text evidence="3">The sequence shown here is derived from an EMBL/GenBank/DDBJ whole genome shotgun (WGS) entry which is preliminary data.</text>
</comment>
<dbReference type="AlphaFoldDB" id="A0A5N4B1Q2"/>
<feature type="transmembrane region" description="Helical" evidence="2">
    <location>
        <begin position="15"/>
        <end position="37"/>
    </location>
</feature>
<evidence type="ECO:0000256" key="2">
    <source>
        <dbReference type="SAM" id="Phobius"/>
    </source>
</evidence>